<evidence type="ECO:0000313" key="4">
    <source>
        <dbReference type="Proteomes" id="UP000522081"/>
    </source>
</evidence>
<evidence type="ECO:0000313" key="3">
    <source>
        <dbReference type="EMBL" id="NYH94079.1"/>
    </source>
</evidence>
<name>A0A7Y9XT54_9SPHN</name>
<reference evidence="3 4" key="1">
    <citation type="submission" date="2020-07" db="EMBL/GenBank/DDBJ databases">
        <title>Genomic Encyclopedia of Type Strains, Phase IV (KMG-IV): sequencing the most valuable type-strain genomes for metagenomic binning, comparative biology and taxonomic classification.</title>
        <authorList>
            <person name="Goeker M."/>
        </authorList>
    </citation>
    <scope>NUCLEOTIDE SEQUENCE [LARGE SCALE GENOMIC DNA]</scope>
    <source>
        <strain evidence="3 4">DSM 29043</strain>
    </source>
</reference>
<dbReference type="RefSeq" id="WP_179406033.1">
    <property type="nucleotide sequence ID" value="NZ_BMGF01000001.1"/>
</dbReference>
<dbReference type="EMBL" id="JACBZF010000001">
    <property type="protein sequence ID" value="NYH94079.1"/>
    <property type="molecule type" value="Genomic_DNA"/>
</dbReference>
<feature type="chain" id="PRO_5030631893" description="Preprotein translocase subunit YajC" evidence="2">
    <location>
        <begin position="27"/>
        <end position="575"/>
    </location>
</feature>
<keyword evidence="4" id="KW-1185">Reference proteome</keyword>
<proteinExistence type="predicted"/>
<dbReference type="Proteomes" id="UP000522081">
    <property type="component" value="Unassembled WGS sequence"/>
</dbReference>
<dbReference type="SUPFAM" id="SSF56935">
    <property type="entry name" value="Porins"/>
    <property type="match status" value="1"/>
</dbReference>
<protein>
    <recommendedName>
        <fullName evidence="5">Preprotein translocase subunit YajC</fullName>
    </recommendedName>
</protein>
<feature type="region of interest" description="Disordered" evidence="1">
    <location>
        <begin position="36"/>
        <end position="61"/>
    </location>
</feature>
<evidence type="ECO:0008006" key="5">
    <source>
        <dbReference type="Google" id="ProtNLM"/>
    </source>
</evidence>
<evidence type="ECO:0000256" key="1">
    <source>
        <dbReference type="SAM" id="MobiDB-lite"/>
    </source>
</evidence>
<organism evidence="3 4">
    <name type="scientific">Novosphingobium marinum</name>
    <dbReference type="NCBI Taxonomy" id="1514948"/>
    <lineage>
        <taxon>Bacteria</taxon>
        <taxon>Pseudomonadati</taxon>
        <taxon>Pseudomonadota</taxon>
        <taxon>Alphaproteobacteria</taxon>
        <taxon>Sphingomonadales</taxon>
        <taxon>Sphingomonadaceae</taxon>
        <taxon>Novosphingobium</taxon>
    </lineage>
</organism>
<sequence>MRARLPFGLAAFCAAAALALPGVAHGQSIPYGSVSGGGDAPAASPDGGGKERGSRGNGGKRTYVTPYIEAAQVVTAELSPGNDVLTYTRLAAGVDAGISGRNSAASISARYERVIGWGDEAEDADIVSGVARGYVAVAPGVQLDAGALATRTRVDSGSPVAGFGDDDQVTQIYSLYAGPSVSTYAGDVALSANYHVGYTKVEQPDAFVAAPGGEAVDVFDDSISHSASVRAGVKPYEVLPVGIAAGASYYREDISNLDQRVEDLMARVDLTLPVSQTVALVGGVGYEDVEISSRDALRDADGVPVIGNDGRYVTDKSEPRSIAYDTSGFIWDAGVIWRPSRRTALEAHVGRRYGATSVYGSFAYAPSPRSSLNVSVYDNVAGFGGQVTRALFDLTPEFSVVRNPLSGDLLGCVAPVQGEGGAEGVGSNCLNSGLGSIRSATFRARGVMASYAIDLGRIGAGIGAGYDRRKFLAAPGTILASANGVIDENYWLSAYLNGRIDQESGYSANIYANWFETGAGFGGDATSLGATAAYYRYLTEHLSANAALGIDGVNRDDPYEDFWTASALVGVRYSF</sequence>
<feature type="signal peptide" evidence="2">
    <location>
        <begin position="1"/>
        <end position="26"/>
    </location>
</feature>
<accession>A0A7Y9XT54</accession>
<keyword evidence="2" id="KW-0732">Signal</keyword>
<comment type="caution">
    <text evidence="3">The sequence shown here is derived from an EMBL/GenBank/DDBJ whole genome shotgun (WGS) entry which is preliminary data.</text>
</comment>
<gene>
    <name evidence="3" type="ORF">FHS75_000384</name>
</gene>
<dbReference type="AlphaFoldDB" id="A0A7Y9XT54"/>
<evidence type="ECO:0000256" key="2">
    <source>
        <dbReference type="SAM" id="SignalP"/>
    </source>
</evidence>